<organism evidence="2 3">
    <name type="scientific">Alteribacter lacisalsi</name>
    <dbReference type="NCBI Taxonomy" id="2045244"/>
    <lineage>
        <taxon>Bacteria</taxon>
        <taxon>Bacillati</taxon>
        <taxon>Bacillota</taxon>
        <taxon>Bacilli</taxon>
        <taxon>Bacillales</taxon>
        <taxon>Bacillaceae</taxon>
        <taxon>Alteribacter</taxon>
    </lineage>
</organism>
<dbReference type="PANTHER" id="PTHR43649">
    <property type="entry name" value="ARABINOSE-BINDING PROTEIN-RELATED"/>
    <property type="match status" value="1"/>
</dbReference>
<dbReference type="Pfam" id="PF01547">
    <property type="entry name" value="SBP_bac_1"/>
    <property type="match status" value="1"/>
</dbReference>
<gene>
    <name evidence="2" type="ORF">CR205_13600</name>
</gene>
<evidence type="ECO:0000313" key="3">
    <source>
        <dbReference type="Proteomes" id="UP000248066"/>
    </source>
</evidence>
<sequence length="430" mass="48030">MNKKKSALTLAGAVGLSAVLAGCITEEAGNGNGGDDGEQVTIEIFQGKIEFRNQFIELAEEYEAQNPNVNIEFGAVGGGSDFFTALRSRFSSGDEPDVFSLAGPSELSDYQDYVHEVTDLEVTEAALDGTLDGITVDGSVYGIPFNQEGYGFIYNKEVFEQAGIDAESILTYEDLEEAVQTLDSQKDELGIQGVFALPGAEDWVMGNHLANLYLAPEFNESVMDAYKSDTVAFERSDEMKRMLDLQNDYSIQPVLNMDYSSQVEQYFSLGEAAMIQQGDWIYPTLEQMDPEFAEENVGILPIPLEGHEGKLPVGVPNYWVINKNSDPEVIEAAEDFFNWMYASEEGIELVQELLNFIPAHENFEPENIQSSLSRDIYEYALEDNIVGWMFLGYPTVWGNDFGSHMQEYLGGQKDWEDVIEDGRADWEDRR</sequence>
<evidence type="ECO:0000256" key="1">
    <source>
        <dbReference type="SAM" id="SignalP"/>
    </source>
</evidence>
<dbReference type="OrthoDB" id="9763054at2"/>
<comment type="caution">
    <text evidence="2">The sequence shown here is derived from an EMBL/GenBank/DDBJ whole genome shotgun (WGS) entry which is preliminary data.</text>
</comment>
<dbReference type="InterPro" id="IPR006059">
    <property type="entry name" value="SBP"/>
</dbReference>
<dbReference type="Proteomes" id="UP000248066">
    <property type="component" value="Unassembled WGS sequence"/>
</dbReference>
<name>A0A2W0H6V7_9BACI</name>
<dbReference type="InterPro" id="IPR050490">
    <property type="entry name" value="Bact_solute-bd_prot1"/>
</dbReference>
<dbReference type="SUPFAM" id="SSF53850">
    <property type="entry name" value="Periplasmic binding protein-like II"/>
    <property type="match status" value="1"/>
</dbReference>
<accession>A0A2W0H6V7</accession>
<feature type="chain" id="PRO_5038611435" evidence="1">
    <location>
        <begin position="22"/>
        <end position="430"/>
    </location>
</feature>
<evidence type="ECO:0000313" key="2">
    <source>
        <dbReference type="EMBL" id="PYZ96721.1"/>
    </source>
</evidence>
<dbReference type="PROSITE" id="PS51257">
    <property type="entry name" value="PROKAR_LIPOPROTEIN"/>
    <property type="match status" value="1"/>
</dbReference>
<protein>
    <submittedName>
        <fullName evidence="2">Sugar ABC transporter substrate-binding protein</fullName>
    </submittedName>
</protein>
<dbReference type="RefSeq" id="WP_110520659.1">
    <property type="nucleotide sequence ID" value="NZ_PDOF01000002.1"/>
</dbReference>
<feature type="signal peptide" evidence="1">
    <location>
        <begin position="1"/>
        <end position="21"/>
    </location>
</feature>
<dbReference type="EMBL" id="PDOF01000002">
    <property type="protein sequence ID" value="PYZ96721.1"/>
    <property type="molecule type" value="Genomic_DNA"/>
</dbReference>
<proteinExistence type="predicted"/>
<reference evidence="2 3" key="1">
    <citation type="submission" date="2017-10" db="EMBL/GenBank/DDBJ databases">
        <title>Bacillus sp. nov., a halophilic bacterium isolated from a Yangshapao Lake.</title>
        <authorList>
            <person name="Wang H."/>
        </authorList>
    </citation>
    <scope>NUCLEOTIDE SEQUENCE [LARGE SCALE GENOMIC DNA]</scope>
    <source>
        <strain evidence="2 3">YSP-3</strain>
    </source>
</reference>
<dbReference type="AlphaFoldDB" id="A0A2W0H6V7"/>
<keyword evidence="1" id="KW-0732">Signal</keyword>
<dbReference type="Gene3D" id="3.40.190.10">
    <property type="entry name" value="Periplasmic binding protein-like II"/>
    <property type="match status" value="2"/>
</dbReference>
<keyword evidence="3" id="KW-1185">Reference proteome</keyword>